<dbReference type="InterPro" id="IPR025870">
    <property type="entry name" value="Glyoxalase-like_dom"/>
</dbReference>
<dbReference type="Pfam" id="PF13468">
    <property type="entry name" value="Glyoxalase_3"/>
    <property type="match status" value="1"/>
</dbReference>
<gene>
    <name evidence="2" type="ORF">O0235_10695</name>
</gene>
<dbReference type="SUPFAM" id="SSF54593">
    <property type="entry name" value="Glyoxalase/Bleomycin resistance protein/Dihydroxybiphenyl dioxygenase"/>
    <property type="match status" value="1"/>
</dbReference>
<keyword evidence="3" id="KW-1185">Reference proteome</keyword>
<evidence type="ECO:0000313" key="2">
    <source>
        <dbReference type="EMBL" id="WBL35253.1"/>
    </source>
</evidence>
<organism evidence="2 3">
    <name type="scientific">Tepidiforma flava</name>
    <dbReference type="NCBI Taxonomy" id="3004094"/>
    <lineage>
        <taxon>Bacteria</taxon>
        <taxon>Bacillati</taxon>
        <taxon>Chloroflexota</taxon>
        <taxon>Tepidiformia</taxon>
        <taxon>Tepidiformales</taxon>
        <taxon>Tepidiformaceae</taxon>
        <taxon>Tepidiforma</taxon>
    </lineage>
</organism>
<dbReference type="Gene3D" id="3.10.180.10">
    <property type="entry name" value="2,3-Dihydroxybiphenyl 1,2-Dioxygenase, domain 1"/>
    <property type="match status" value="1"/>
</dbReference>
<protein>
    <submittedName>
        <fullName evidence="2">VOC family protein</fullName>
    </submittedName>
</protein>
<sequence>MLQRIDHLVAPVPSLDAAAEAYGRLGLALTPRTVHAGRGTANRAAFVGRSAADFVYLELLAVEAYPSAAPALTPRPVR</sequence>
<accession>A0ABY7M6K3</accession>
<reference evidence="2 3" key="1">
    <citation type="journal article" date="2023" name="ISME J.">
        <title>Thermophilic Dehalococcoidia with unusual traits shed light on an unexpected past.</title>
        <authorList>
            <person name="Palmer M."/>
            <person name="Covington J.K."/>
            <person name="Zhou E.M."/>
            <person name="Thomas S.C."/>
            <person name="Habib N."/>
            <person name="Seymour C.O."/>
            <person name="Lai D."/>
            <person name="Johnston J."/>
            <person name="Hashimi A."/>
            <person name="Jiao J.Y."/>
            <person name="Muok A.R."/>
            <person name="Liu L."/>
            <person name="Xian W.D."/>
            <person name="Zhi X.Y."/>
            <person name="Li M.M."/>
            <person name="Silva L.P."/>
            <person name="Bowen B.P."/>
            <person name="Louie K."/>
            <person name="Briegel A."/>
            <person name="Pett-Ridge J."/>
            <person name="Weber P.K."/>
            <person name="Tocheva E.I."/>
            <person name="Woyke T."/>
            <person name="Northen T.R."/>
            <person name="Mayali X."/>
            <person name="Li W.J."/>
            <person name="Hedlund B.P."/>
        </authorList>
    </citation>
    <scope>NUCLEOTIDE SEQUENCE [LARGE SCALE GENOMIC DNA]</scope>
    <source>
        <strain evidence="2 3">YIM 72310</strain>
    </source>
</reference>
<dbReference type="InterPro" id="IPR029068">
    <property type="entry name" value="Glyas_Bleomycin-R_OHBP_Dase"/>
</dbReference>
<evidence type="ECO:0000313" key="3">
    <source>
        <dbReference type="Proteomes" id="UP001212803"/>
    </source>
</evidence>
<dbReference type="EMBL" id="CP115149">
    <property type="protein sequence ID" value="WBL35253.1"/>
    <property type="molecule type" value="Genomic_DNA"/>
</dbReference>
<dbReference type="Proteomes" id="UP001212803">
    <property type="component" value="Chromosome"/>
</dbReference>
<proteinExistence type="predicted"/>
<dbReference type="RefSeq" id="WP_270055780.1">
    <property type="nucleotide sequence ID" value="NZ_CP115149.1"/>
</dbReference>
<evidence type="ECO:0000259" key="1">
    <source>
        <dbReference type="Pfam" id="PF13468"/>
    </source>
</evidence>
<feature type="domain" description="Glyoxalase-like" evidence="1">
    <location>
        <begin position="5"/>
        <end position="76"/>
    </location>
</feature>
<name>A0ABY7M6K3_9CHLR</name>